<evidence type="ECO:0000313" key="3">
    <source>
        <dbReference type="Proteomes" id="UP000295733"/>
    </source>
</evidence>
<dbReference type="Gene3D" id="3.40.50.300">
    <property type="entry name" value="P-loop containing nucleotide triphosphate hydrolases"/>
    <property type="match status" value="1"/>
</dbReference>
<organism evidence="2 3">
    <name type="scientific">Rhodovulum adriaticum</name>
    <name type="common">Rhodopseudomonas adriatica</name>
    <dbReference type="NCBI Taxonomy" id="35804"/>
    <lineage>
        <taxon>Bacteria</taxon>
        <taxon>Pseudomonadati</taxon>
        <taxon>Pseudomonadota</taxon>
        <taxon>Alphaproteobacteria</taxon>
        <taxon>Rhodobacterales</taxon>
        <taxon>Paracoccaceae</taxon>
        <taxon>Rhodovulum</taxon>
    </lineage>
</organism>
<dbReference type="InterPro" id="IPR027065">
    <property type="entry name" value="Lon_Prtase"/>
</dbReference>
<dbReference type="InterPro" id="IPR003593">
    <property type="entry name" value="AAA+_ATPase"/>
</dbReference>
<keyword evidence="3" id="KW-1185">Reference proteome</keyword>
<dbReference type="OrthoDB" id="5297432at2"/>
<dbReference type="InterPro" id="IPR027417">
    <property type="entry name" value="P-loop_NTPase"/>
</dbReference>
<dbReference type="GO" id="GO:0030163">
    <property type="term" value="P:protein catabolic process"/>
    <property type="evidence" value="ECO:0007669"/>
    <property type="project" value="InterPro"/>
</dbReference>
<dbReference type="GO" id="GO:0005524">
    <property type="term" value="F:ATP binding"/>
    <property type="evidence" value="ECO:0007669"/>
    <property type="project" value="InterPro"/>
</dbReference>
<dbReference type="EMBL" id="SLXL01000006">
    <property type="protein sequence ID" value="TCP22521.1"/>
    <property type="molecule type" value="Genomic_DNA"/>
</dbReference>
<dbReference type="Pfam" id="PF00004">
    <property type="entry name" value="AAA"/>
    <property type="match status" value="1"/>
</dbReference>
<reference evidence="2 3" key="1">
    <citation type="submission" date="2019-03" db="EMBL/GenBank/DDBJ databases">
        <title>Genomic Encyclopedia of Type Strains, Phase IV (KMG-IV): sequencing the most valuable type-strain genomes for metagenomic binning, comparative biology and taxonomic classification.</title>
        <authorList>
            <person name="Goeker M."/>
        </authorList>
    </citation>
    <scope>NUCLEOTIDE SEQUENCE [LARGE SCALE GENOMIC DNA]</scope>
    <source>
        <strain evidence="2 3">DSM 2781</strain>
    </source>
</reference>
<dbReference type="Proteomes" id="UP000295733">
    <property type="component" value="Unassembled WGS sequence"/>
</dbReference>
<name>A0A4R2NLV0_RHOAD</name>
<gene>
    <name evidence="2" type="ORF">EV656_106107</name>
</gene>
<evidence type="ECO:0000259" key="1">
    <source>
        <dbReference type="SMART" id="SM00382"/>
    </source>
</evidence>
<evidence type="ECO:0000313" key="2">
    <source>
        <dbReference type="EMBL" id="TCP22521.1"/>
    </source>
</evidence>
<comment type="caution">
    <text evidence="2">The sequence shown here is derived from an EMBL/GenBank/DDBJ whole genome shotgun (WGS) entry which is preliminary data.</text>
</comment>
<dbReference type="GO" id="GO:0004176">
    <property type="term" value="F:ATP-dependent peptidase activity"/>
    <property type="evidence" value="ECO:0007669"/>
    <property type="project" value="InterPro"/>
</dbReference>
<dbReference type="GO" id="GO:0016887">
    <property type="term" value="F:ATP hydrolysis activity"/>
    <property type="evidence" value="ECO:0007669"/>
    <property type="project" value="InterPro"/>
</dbReference>
<dbReference type="SUPFAM" id="SSF52540">
    <property type="entry name" value="P-loop containing nucleoside triphosphate hydrolases"/>
    <property type="match status" value="1"/>
</dbReference>
<dbReference type="AlphaFoldDB" id="A0A4R2NLV0"/>
<dbReference type="SMART" id="SM00382">
    <property type="entry name" value="AAA"/>
    <property type="match status" value="1"/>
</dbReference>
<dbReference type="InterPro" id="IPR003959">
    <property type="entry name" value="ATPase_AAA_core"/>
</dbReference>
<proteinExistence type="predicted"/>
<protein>
    <submittedName>
        <fullName evidence="2">ATPase family protein associated with various cellular activities (AAA)</fullName>
    </submittedName>
</protein>
<accession>A0A4R2NLV0</accession>
<dbReference type="PANTHER" id="PTHR10046">
    <property type="entry name" value="ATP DEPENDENT LON PROTEASE FAMILY MEMBER"/>
    <property type="match status" value="1"/>
</dbReference>
<feature type="domain" description="AAA+ ATPase" evidence="1">
    <location>
        <begin position="145"/>
        <end position="314"/>
    </location>
</feature>
<dbReference type="RefSeq" id="WP_132603315.1">
    <property type="nucleotide sequence ID" value="NZ_NRRP01000015.1"/>
</dbReference>
<sequence>MARIPFVDARPGREIPTVREVRGRLRRFLLGYRARARGWVDDPKEQDTFLASQLPAKDEARIDRRAARYVERLTAATRLGHLRQEDRERLAPLRDGVTLVEIGSEARADELAATLQAEMPWMAPATEAAWHAMRQSVRQGAAGFRMPPLLLVGPPGIGKSHWARRLAQVVGLPATMIDATGEPASFALTGMQRGWSSAAPGRPLTTILAQLVGNPVIVLDEVEKAGAVTSDKGRSYDMGNALLPLLEPLTARAWDCPYFQLRFDMSWINWVMTANSLSSLPAPLLSRCPPLTLPGMRIADLQAFARREGARRGLTAPAIDAIAETLDRVPPSGLEPNLRMVTRMLDRAEVLENRPVYH</sequence>
<dbReference type="GO" id="GO:0004252">
    <property type="term" value="F:serine-type endopeptidase activity"/>
    <property type="evidence" value="ECO:0007669"/>
    <property type="project" value="InterPro"/>
</dbReference>